<dbReference type="PANTHER" id="PTHR10961">
    <property type="entry name" value="PEROXISOMAL SARCOSINE OXIDASE"/>
    <property type="match status" value="1"/>
</dbReference>
<evidence type="ECO:0000256" key="3">
    <source>
        <dbReference type="ARBA" id="ARBA00022630"/>
    </source>
</evidence>
<dbReference type="GO" id="GO:0050660">
    <property type="term" value="F:flavin adenine dinucleotide binding"/>
    <property type="evidence" value="ECO:0007669"/>
    <property type="project" value="InterPro"/>
</dbReference>
<evidence type="ECO:0000256" key="4">
    <source>
        <dbReference type="ARBA" id="ARBA00022827"/>
    </source>
</evidence>
<organism evidence="7 8">
    <name type="scientific">Eptatretus burgeri</name>
    <name type="common">Inshore hagfish</name>
    <dbReference type="NCBI Taxonomy" id="7764"/>
    <lineage>
        <taxon>Eukaryota</taxon>
        <taxon>Metazoa</taxon>
        <taxon>Chordata</taxon>
        <taxon>Craniata</taxon>
        <taxon>Vertebrata</taxon>
        <taxon>Cyclostomata</taxon>
        <taxon>Myxini</taxon>
        <taxon>Myxiniformes</taxon>
        <taxon>Myxinidae</taxon>
        <taxon>Eptatretinae</taxon>
        <taxon>Eptatretus</taxon>
    </lineage>
</organism>
<dbReference type="GO" id="GO:0050031">
    <property type="term" value="F:L-pipecolate oxidase activity"/>
    <property type="evidence" value="ECO:0007669"/>
    <property type="project" value="TreeGrafter"/>
</dbReference>
<dbReference type="GO" id="GO:0005777">
    <property type="term" value="C:peroxisome"/>
    <property type="evidence" value="ECO:0007669"/>
    <property type="project" value="TreeGrafter"/>
</dbReference>
<dbReference type="PANTHER" id="PTHR10961:SF46">
    <property type="entry name" value="PEROXISOMAL SARCOSINE OXIDASE"/>
    <property type="match status" value="1"/>
</dbReference>
<evidence type="ECO:0000313" key="8">
    <source>
        <dbReference type="Proteomes" id="UP000694388"/>
    </source>
</evidence>
<dbReference type="Pfam" id="PF01266">
    <property type="entry name" value="DAO"/>
    <property type="match status" value="2"/>
</dbReference>
<evidence type="ECO:0000256" key="5">
    <source>
        <dbReference type="ARBA" id="ARBA00023002"/>
    </source>
</evidence>
<dbReference type="Proteomes" id="UP000694388">
    <property type="component" value="Unplaced"/>
</dbReference>
<dbReference type="SUPFAM" id="SSF54373">
    <property type="entry name" value="FAD-linked reductases, C-terminal domain"/>
    <property type="match status" value="1"/>
</dbReference>
<reference evidence="7" key="2">
    <citation type="submission" date="2025-09" db="UniProtKB">
        <authorList>
            <consortium name="Ensembl"/>
        </authorList>
    </citation>
    <scope>IDENTIFICATION</scope>
</reference>
<dbReference type="GeneTree" id="ENSGT00390000011000"/>
<reference evidence="7" key="1">
    <citation type="submission" date="2025-08" db="UniProtKB">
        <authorList>
            <consortium name="Ensembl"/>
        </authorList>
    </citation>
    <scope>IDENTIFICATION</scope>
</reference>
<dbReference type="AlphaFoldDB" id="A0A8C4QYU7"/>
<accession>A0A8C4QYU7</accession>
<dbReference type="InterPro" id="IPR036188">
    <property type="entry name" value="FAD/NAD-bd_sf"/>
</dbReference>
<feature type="domain" description="FAD dependent oxidoreductase" evidence="6">
    <location>
        <begin position="266"/>
        <end position="306"/>
    </location>
</feature>
<comment type="cofactor">
    <cofactor evidence="1">
        <name>FAD</name>
        <dbReference type="ChEBI" id="CHEBI:57692"/>
    </cofactor>
</comment>
<dbReference type="Ensembl" id="ENSEBUT00000023089.1">
    <property type="protein sequence ID" value="ENSEBUP00000022513.1"/>
    <property type="gene ID" value="ENSEBUG00000013861.1"/>
</dbReference>
<dbReference type="InterPro" id="IPR045170">
    <property type="entry name" value="MTOX"/>
</dbReference>
<proteinExistence type="inferred from homology"/>
<keyword evidence="4" id="KW-0274">FAD</keyword>
<evidence type="ECO:0000256" key="1">
    <source>
        <dbReference type="ARBA" id="ARBA00001974"/>
    </source>
</evidence>
<keyword evidence="5" id="KW-0560">Oxidoreductase</keyword>
<dbReference type="OMA" id="VARCHHT"/>
<feature type="domain" description="FAD dependent oxidoreductase" evidence="6">
    <location>
        <begin position="7"/>
        <end position="258"/>
    </location>
</feature>
<dbReference type="InterPro" id="IPR006076">
    <property type="entry name" value="FAD-dep_OxRdtase"/>
</dbReference>
<evidence type="ECO:0000259" key="6">
    <source>
        <dbReference type="Pfam" id="PF01266"/>
    </source>
</evidence>
<dbReference type="GO" id="GO:0008115">
    <property type="term" value="F:sarcosine oxidase activity"/>
    <property type="evidence" value="ECO:0007669"/>
    <property type="project" value="TreeGrafter"/>
</dbReference>
<dbReference type="Gene3D" id="3.50.50.60">
    <property type="entry name" value="FAD/NAD(P)-binding domain"/>
    <property type="match status" value="3"/>
</dbReference>
<evidence type="ECO:0000256" key="2">
    <source>
        <dbReference type="ARBA" id="ARBA00010989"/>
    </source>
</evidence>
<evidence type="ECO:0000313" key="7">
    <source>
        <dbReference type="Ensembl" id="ENSEBUP00000022513.1"/>
    </source>
</evidence>
<sequence>MAARVYDYVVLGAGVQGLFTAHQLRNLEPEAKTLVLEQFDLGHARGSSHGASRIIRKAYVKRHYAQMMEESYSMWESLSREAGIKLITPTGLLMLGSPDDPRLQIAGTLLRQTPSKDQAVRVPSLNPHASYGLWDPNGGILLADKALKALLDVVRQRGGEVQDRSKVIRIQPGSPLRLEVEAKGWYTTRALILTPGAWAGLLLKQLGLWVPLQVIQLDVCYWREKEPGQHSMENGFPCIMHLSPNGDEKSIYALPPIDYPHLFKNTPDMDFIIDKHPRYDNIIIGAGFSGHGFKLAPVVGKLLAELASGRRQSYKLTPFRISRFALKANL</sequence>
<dbReference type="GO" id="GO:0033514">
    <property type="term" value="P:L-lysine catabolic process to acetyl-CoA via L-pipecolate"/>
    <property type="evidence" value="ECO:0007669"/>
    <property type="project" value="TreeGrafter"/>
</dbReference>
<keyword evidence="3" id="KW-0285">Flavoprotein</keyword>
<protein>
    <submittedName>
        <fullName evidence="7">Pipecolic acid oxidase</fullName>
    </submittedName>
</protein>
<comment type="similarity">
    <text evidence="2">Belongs to the MSOX/MTOX family.</text>
</comment>
<dbReference type="SUPFAM" id="SSF51905">
    <property type="entry name" value="FAD/NAD(P)-binding domain"/>
    <property type="match status" value="1"/>
</dbReference>
<name>A0A8C4QYU7_EPTBU</name>
<keyword evidence="8" id="KW-1185">Reference proteome</keyword>